<dbReference type="Gene3D" id="3.10.450.50">
    <property type="match status" value="1"/>
</dbReference>
<dbReference type="Proteomes" id="UP001156702">
    <property type="component" value="Unassembled WGS sequence"/>
</dbReference>
<dbReference type="PANTHER" id="PTHR38436:SF1">
    <property type="entry name" value="ESTER CYCLASE"/>
    <property type="match status" value="1"/>
</dbReference>
<dbReference type="EMBL" id="BSOP01000039">
    <property type="protein sequence ID" value="GLR53545.1"/>
    <property type="molecule type" value="Genomic_DNA"/>
</dbReference>
<dbReference type="InterPro" id="IPR032710">
    <property type="entry name" value="NTF2-like_dom_sf"/>
</dbReference>
<dbReference type="SUPFAM" id="SSF54427">
    <property type="entry name" value="NTF2-like"/>
    <property type="match status" value="1"/>
</dbReference>
<dbReference type="Pfam" id="PF07366">
    <property type="entry name" value="SnoaL"/>
    <property type="match status" value="1"/>
</dbReference>
<sequence length="146" mass="16136">MVDHSISEEAKAVVRKNTEVVQGEGDWDLFDELFADDFVDHTPQSGVSADKDGVRILYKGLRAAFSDFHAVIHWQSVEGDLVTTYKVYHGTHSGTFFGIAPTGRKIRFEAVDAMRVRNGKITDHWGVGNLYSLVQQIKGEDGPGIG</sequence>
<dbReference type="PANTHER" id="PTHR38436">
    <property type="entry name" value="POLYKETIDE CYCLASE SNOAL-LIKE DOMAIN"/>
    <property type="match status" value="1"/>
</dbReference>
<keyword evidence="2" id="KW-1185">Reference proteome</keyword>
<gene>
    <name evidence="1" type="ORF">GCM10007923_47600</name>
</gene>
<organism evidence="1 2">
    <name type="scientific">Shinella yambaruensis</name>
    <dbReference type="NCBI Taxonomy" id="415996"/>
    <lineage>
        <taxon>Bacteria</taxon>
        <taxon>Pseudomonadati</taxon>
        <taxon>Pseudomonadota</taxon>
        <taxon>Alphaproteobacteria</taxon>
        <taxon>Hyphomicrobiales</taxon>
        <taxon>Rhizobiaceae</taxon>
        <taxon>Shinella</taxon>
    </lineage>
</organism>
<evidence type="ECO:0000313" key="2">
    <source>
        <dbReference type="Proteomes" id="UP001156702"/>
    </source>
</evidence>
<dbReference type="InterPro" id="IPR009959">
    <property type="entry name" value="Cyclase_SnoaL-like"/>
</dbReference>
<reference evidence="2" key="1">
    <citation type="journal article" date="2019" name="Int. J. Syst. Evol. Microbiol.">
        <title>The Global Catalogue of Microorganisms (GCM) 10K type strain sequencing project: providing services to taxonomists for standard genome sequencing and annotation.</title>
        <authorList>
            <consortium name="The Broad Institute Genomics Platform"/>
            <consortium name="The Broad Institute Genome Sequencing Center for Infectious Disease"/>
            <person name="Wu L."/>
            <person name="Ma J."/>
        </authorList>
    </citation>
    <scope>NUCLEOTIDE SEQUENCE [LARGE SCALE GENOMIC DNA]</scope>
    <source>
        <strain evidence="2">NBRC 102122</strain>
    </source>
</reference>
<comment type="caution">
    <text evidence="1">The sequence shown here is derived from an EMBL/GenBank/DDBJ whole genome shotgun (WGS) entry which is preliminary data.</text>
</comment>
<evidence type="ECO:0000313" key="1">
    <source>
        <dbReference type="EMBL" id="GLR53545.1"/>
    </source>
</evidence>
<dbReference type="RefSeq" id="WP_244769696.1">
    <property type="nucleotide sequence ID" value="NZ_BSOP01000039.1"/>
</dbReference>
<proteinExistence type="predicted"/>
<name>A0ABQ5ZL42_9HYPH</name>
<protein>
    <recommendedName>
        <fullName evidence="3">Ester cyclase</fullName>
    </recommendedName>
</protein>
<evidence type="ECO:0008006" key="3">
    <source>
        <dbReference type="Google" id="ProtNLM"/>
    </source>
</evidence>
<accession>A0ABQ5ZL42</accession>